<dbReference type="VEuPathDB" id="FungiDB:G647_02414"/>
<dbReference type="EMBL" id="KB822703">
    <property type="protein sequence ID" value="ETI25640.1"/>
    <property type="molecule type" value="Genomic_DNA"/>
</dbReference>
<evidence type="ECO:0000313" key="2">
    <source>
        <dbReference type="Proteomes" id="UP000030678"/>
    </source>
</evidence>
<dbReference type="HOGENOM" id="CLU_2891935_0_0_1"/>
<accession>V9DFK1</accession>
<gene>
    <name evidence="1" type="ORF">G647_02414</name>
</gene>
<dbReference type="Proteomes" id="UP000030678">
    <property type="component" value="Unassembled WGS sequence"/>
</dbReference>
<name>V9DFK1_9EURO</name>
<sequence>PNLPDEGKGICSWGMSRSETVLPARARLQQEEEAQVSRNSIPLSEHDKRVSRVLETMAEKKAI</sequence>
<dbReference type="RefSeq" id="XP_008724985.1">
    <property type="nucleotide sequence ID" value="XM_008726763.1"/>
</dbReference>
<reference evidence="1 2" key="1">
    <citation type="submission" date="2013-03" db="EMBL/GenBank/DDBJ databases">
        <title>The Genome Sequence of Cladophialophora carrionii CBS 160.54.</title>
        <authorList>
            <consortium name="The Broad Institute Genomics Platform"/>
            <person name="Cuomo C."/>
            <person name="de Hoog S."/>
            <person name="Gorbushina A."/>
            <person name="Walker B."/>
            <person name="Young S.K."/>
            <person name="Zeng Q."/>
            <person name="Gargeya S."/>
            <person name="Fitzgerald M."/>
            <person name="Haas B."/>
            <person name="Abouelleil A."/>
            <person name="Allen A.W."/>
            <person name="Alvarado L."/>
            <person name="Arachchi H.M."/>
            <person name="Berlin A.M."/>
            <person name="Chapman S.B."/>
            <person name="Gainer-Dewar J."/>
            <person name="Goldberg J."/>
            <person name="Griggs A."/>
            <person name="Gujja S."/>
            <person name="Hansen M."/>
            <person name="Howarth C."/>
            <person name="Imamovic A."/>
            <person name="Ireland A."/>
            <person name="Larimer J."/>
            <person name="McCowan C."/>
            <person name="Murphy C."/>
            <person name="Pearson M."/>
            <person name="Poon T.W."/>
            <person name="Priest M."/>
            <person name="Roberts A."/>
            <person name="Saif S."/>
            <person name="Shea T."/>
            <person name="Sisk P."/>
            <person name="Sykes S."/>
            <person name="Wortman J."/>
            <person name="Nusbaum C."/>
            <person name="Birren B."/>
        </authorList>
    </citation>
    <scope>NUCLEOTIDE SEQUENCE [LARGE SCALE GENOMIC DNA]</scope>
    <source>
        <strain evidence="1 2">CBS 160.54</strain>
    </source>
</reference>
<evidence type="ECO:0000313" key="1">
    <source>
        <dbReference type="EMBL" id="ETI25640.1"/>
    </source>
</evidence>
<protein>
    <submittedName>
        <fullName evidence="1">Uncharacterized protein</fullName>
    </submittedName>
</protein>
<feature type="non-terminal residue" evidence="1">
    <location>
        <position position="1"/>
    </location>
</feature>
<feature type="non-terminal residue" evidence="1">
    <location>
        <position position="63"/>
    </location>
</feature>
<dbReference type="AlphaFoldDB" id="V9DFK1"/>
<proteinExistence type="predicted"/>
<dbReference type="GeneID" id="19980907"/>
<organism evidence="1 2">
    <name type="scientific">Cladophialophora carrionii CBS 160.54</name>
    <dbReference type="NCBI Taxonomy" id="1279043"/>
    <lineage>
        <taxon>Eukaryota</taxon>
        <taxon>Fungi</taxon>
        <taxon>Dikarya</taxon>
        <taxon>Ascomycota</taxon>
        <taxon>Pezizomycotina</taxon>
        <taxon>Eurotiomycetes</taxon>
        <taxon>Chaetothyriomycetidae</taxon>
        <taxon>Chaetothyriales</taxon>
        <taxon>Herpotrichiellaceae</taxon>
        <taxon>Cladophialophora</taxon>
    </lineage>
</organism>